<keyword evidence="2" id="KW-0472">Membrane</keyword>
<dbReference type="InterPro" id="IPR000184">
    <property type="entry name" value="Bac_surfAg_D15"/>
</dbReference>
<feature type="chain" id="PRO_5010300588" evidence="3">
    <location>
        <begin position="24"/>
        <end position="427"/>
    </location>
</feature>
<protein>
    <submittedName>
        <fullName evidence="5">Surface antigen</fullName>
    </submittedName>
</protein>
<evidence type="ECO:0000256" key="2">
    <source>
        <dbReference type="ARBA" id="ARBA00023136"/>
    </source>
</evidence>
<dbReference type="OrthoDB" id="6189026at2"/>
<name>A0A1I5SGC2_9GAMM</name>
<reference evidence="5 6" key="1">
    <citation type="submission" date="2016-10" db="EMBL/GenBank/DDBJ databases">
        <authorList>
            <person name="de Groot N.N."/>
        </authorList>
    </citation>
    <scope>NUCLEOTIDE SEQUENCE [LARGE SCALE GENOMIC DNA]</scope>
    <source>
        <strain evidence="5 6">DSM 15893</strain>
    </source>
</reference>
<accession>A0A1I5SGC2</accession>
<sequence>MNSHQCLLAASLIAAFLCLSASASNDETVSSSNQAITADANSLDIEIVPFAFSTEAMGFSAGMAGLWKGAGQPQASMFAAGLGTSKHTWMTFLAANNYALSADSRWLFSGQFYEADYKQFNYFLGDATSNTSVKSDSIKADSRDARHHLSMRYILPMGAAISQPIRAALFPQRQVDGHTPWESGVSSIELRPFYESRELAGGAANISSDFSKAEEVWGLETRFRWDNRDNANNPTKGSVSELIVTADPGASDRASWWKWEASQSWFHALGDWDELAKQQVVALNVYTADTPSWNNTMTVNGERVYERPPEFAGARLGGLYRLRSFQTGRFVGRSVLSYSLEYRVIPEWQPLGSVPVFNWYDVPWWQWVAFVDAGRVADSYDLAELHSDMKWSAGGAIRFQVEGVVVRSEMAWGSEEGLFRVMINQPF</sequence>
<proteinExistence type="predicted"/>
<dbReference type="GO" id="GO:0019867">
    <property type="term" value="C:outer membrane"/>
    <property type="evidence" value="ECO:0007669"/>
    <property type="project" value="InterPro"/>
</dbReference>
<comment type="subcellular location">
    <subcellularLocation>
        <location evidence="1">Membrane</location>
    </subcellularLocation>
</comment>
<feature type="domain" description="Bacterial surface antigen (D15)" evidence="4">
    <location>
        <begin position="212"/>
        <end position="400"/>
    </location>
</feature>
<dbReference type="EMBL" id="FOWR01000021">
    <property type="protein sequence ID" value="SFP69814.1"/>
    <property type="molecule type" value="Genomic_DNA"/>
</dbReference>
<organism evidence="5 6">
    <name type="scientific">Enterovibrio norvegicus DSM 15893</name>
    <dbReference type="NCBI Taxonomy" id="1121869"/>
    <lineage>
        <taxon>Bacteria</taxon>
        <taxon>Pseudomonadati</taxon>
        <taxon>Pseudomonadota</taxon>
        <taxon>Gammaproteobacteria</taxon>
        <taxon>Vibrionales</taxon>
        <taxon>Vibrionaceae</taxon>
        <taxon>Enterovibrio</taxon>
    </lineage>
</organism>
<feature type="signal peptide" evidence="3">
    <location>
        <begin position="1"/>
        <end position="23"/>
    </location>
</feature>
<dbReference type="RefSeq" id="WP_017013288.1">
    <property type="nucleotide sequence ID" value="NZ_FOWR01000021.1"/>
</dbReference>
<dbReference type="GeneID" id="35870531"/>
<evidence type="ECO:0000313" key="6">
    <source>
        <dbReference type="Proteomes" id="UP000182692"/>
    </source>
</evidence>
<gene>
    <name evidence="5" type="ORF">SAMN03084138_02885</name>
</gene>
<evidence type="ECO:0000259" key="4">
    <source>
        <dbReference type="Pfam" id="PF01103"/>
    </source>
</evidence>
<dbReference type="STRING" id="1121869.SAMN03084138_02885"/>
<dbReference type="Gene3D" id="2.40.160.50">
    <property type="entry name" value="membrane protein fhac: a member of the omp85/tpsb transporter family"/>
    <property type="match status" value="1"/>
</dbReference>
<keyword evidence="3" id="KW-0732">Signal</keyword>
<evidence type="ECO:0000256" key="1">
    <source>
        <dbReference type="ARBA" id="ARBA00004370"/>
    </source>
</evidence>
<evidence type="ECO:0000256" key="3">
    <source>
        <dbReference type="SAM" id="SignalP"/>
    </source>
</evidence>
<dbReference type="AlphaFoldDB" id="A0A1I5SGC2"/>
<dbReference type="Pfam" id="PF01103">
    <property type="entry name" value="Omp85"/>
    <property type="match status" value="1"/>
</dbReference>
<evidence type="ECO:0000313" key="5">
    <source>
        <dbReference type="EMBL" id="SFP69814.1"/>
    </source>
</evidence>
<dbReference type="Proteomes" id="UP000182692">
    <property type="component" value="Unassembled WGS sequence"/>
</dbReference>